<sequence>MATRIRADRGSRVVENIKRTVDIALFPIHDGPAIEYINAGRIGSGFHCCAFRFRNSEEAGVKLLRRLDNVDRQLRRHGNELASQGLPLQRLAENKNNVGGGKAGA</sequence>
<gene>
    <name evidence="1" type="ORF">CBM2634_A90046</name>
</gene>
<reference evidence="1 2" key="1">
    <citation type="submission" date="2018-01" db="EMBL/GenBank/DDBJ databases">
        <authorList>
            <person name="Gaut B.S."/>
            <person name="Morton B.R."/>
            <person name="Clegg M.T."/>
            <person name="Duvall M.R."/>
        </authorList>
    </citation>
    <scope>NUCLEOTIDE SEQUENCE [LARGE SCALE GENOMIC DNA]</scope>
    <source>
        <strain evidence="1">Cupriavidus taiwanensis cmp 52</strain>
    </source>
</reference>
<dbReference type="AlphaFoldDB" id="A0A375J2Y6"/>
<name>A0A375J2Y6_9BURK</name>
<evidence type="ECO:0000313" key="1">
    <source>
        <dbReference type="EMBL" id="SPR99544.1"/>
    </source>
</evidence>
<evidence type="ECO:0000313" key="2">
    <source>
        <dbReference type="Proteomes" id="UP000256805"/>
    </source>
</evidence>
<dbReference type="EMBL" id="OVTA01000031">
    <property type="protein sequence ID" value="SPR99544.1"/>
    <property type="molecule type" value="Genomic_DNA"/>
</dbReference>
<proteinExistence type="predicted"/>
<dbReference type="Proteomes" id="UP000256805">
    <property type="component" value="Unassembled WGS sequence"/>
</dbReference>
<accession>A0A375J2Y6</accession>
<protein>
    <submittedName>
        <fullName evidence="1">Uncharacterized protein</fullName>
    </submittedName>
</protein>
<organism evidence="1 2">
    <name type="scientific">Cupriavidus taiwanensis</name>
    <dbReference type="NCBI Taxonomy" id="164546"/>
    <lineage>
        <taxon>Bacteria</taxon>
        <taxon>Pseudomonadati</taxon>
        <taxon>Pseudomonadota</taxon>
        <taxon>Betaproteobacteria</taxon>
        <taxon>Burkholderiales</taxon>
        <taxon>Burkholderiaceae</taxon>
        <taxon>Cupriavidus</taxon>
    </lineage>
</organism>